<feature type="domain" description="C2H2-type" evidence="12">
    <location>
        <begin position="308"/>
        <end position="336"/>
    </location>
</feature>
<keyword evidence="4 10" id="KW-0863">Zinc-finger</keyword>
<keyword evidence="14" id="KW-1185">Reference proteome</keyword>
<protein>
    <recommendedName>
        <fullName evidence="9">Zinc finger protein 865</fullName>
    </recommendedName>
</protein>
<keyword evidence="8" id="KW-0539">Nucleus</keyword>
<feature type="domain" description="C2H2-type" evidence="12">
    <location>
        <begin position="1"/>
        <end position="27"/>
    </location>
</feature>
<evidence type="ECO:0000256" key="3">
    <source>
        <dbReference type="ARBA" id="ARBA00022737"/>
    </source>
</evidence>
<evidence type="ECO:0000256" key="11">
    <source>
        <dbReference type="SAM" id="MobiDB-lite"/>
    </source>
</evidence>
<reference evidence="13 14" key="1">
    <citation type="submission" date="2019-01" db="EMBL/GenBank/DDBJ databases">
        <title>A draft genome assembly of the solar-powered sea slug Elysia chlorotica.</title>
        <authorList>
            <person name="Cai H."/>
            <person name="Li Q."/>
            <person name="Fang X."/>
            <person name="Li J."/>
            <person name="Curtis N.E."/>
            <person name="Altenburger A."/>
            <person name="Shibata T."/>
            <person name="Feng M."/>
            <person name="Maeda T."/>
            <person name="Schwartz J.A."/>
            <person name="Shigenobu S."/>
            <person name="Lundholm N."/>
            <person name="Nishiyama T."/>
            <person name="Yang H."/>
            <person name="Hasebe M."/>
            <person name="Li S."/>
            <person name="Pierce S.K."/>
            <person name="Wang J."/>
        </authorList>
    </citation>
    <scope>NUCLEOTIDE SEQUENCE [LARGE SCALE GENOMIC DNA]</scope>
    <source>
        <strain evidence="13">EC2010</strain>
        <tissue evidence="13">Whole organism of an adult</tissue>
    </source>
</reference>
<evidence type="ECO:0000256" key="9">
    <source>
        <dbReference type="ARBA" id="ARBA00068876"/>
    </source>
</evidence>
<feature type="compositionally biased region" description="Low complexity" evidence="11">
    <location>
        <begin position="188"/>
        <end position="234"/>
    </location>
</feature>
<feature type="domain" description="C2H2-type" evidence="12">
    <location>
        <begin position="530"/>
        <end position="557"/>
    </location>
</feature>
<dbReference type="InterPro" id="IPR013087">
    <property type="entry name" value="Znf_C2H2_type"/>
</dbReference>
<dbReference type="Pfam" id="PF00096">
    <property type="entry name" value="zf-C2H2"/>
    <property type="match status" value="11"/>
</dbReference>
<dbReference type="SUPFAM" id="SSF57667">
    <property type="entry name" value="beta-beta-alpha zinc fingers"/>
    <property type="match status" value="8"/>
</dbReference>
<feature type="domain" description="C2H2-type" evidence="12">
    <location>
        <begin position="28"/>
        <end position="55"/>
    </location>
</feature>
<keyword evidence="2" id="KW-0479">Metal-binding</keyword>
<dbReference type="Proteomes" id="UP000271974">
    <property type="component" value="Unassembled WGS sequence"/>
</dbReference>
<feature type="region of interest" description="Disordered" evidence="11">
    <location>
        <begin position="168"/>
        <end position="260"/>
    </location>
</feature>
<evidence type="ECO:0000313" key="14">
    <source>
        <dbReference type="Proteomes" id="UP000271974"/>
    </source>
</evidence>
<keyword evidence="7" id="KW-0804">Transcription</keyword>
<name>A0A433SJE1_ELYCH</name>
<feature type="domain" description="C2H2-type" evidence="12">
    <location>
        <begin position="56"/>
        <end position="83"/>
    </location>
</feature>
<feature type="domain" description="C2H2-type" evidence="12">
    <location>
        <begin position="459"/>
        <end position="487"/>
    </location>
</feature>
<dbReference type="FunFam" id="3.30.160.60:FF:000446">
    <property type="entry name" value="Zinc finger protein"/>
    <property type="match status" value="3"/>
</dbReference>
<evidence type="ECO:0000313" key="13">
    <source>
        <dbReference type="EMBL" id="RUS69179.1"/>
    </source>
</evidence>
<feature type="non-terminal residue" evidence="13">
    <location>
        <position position="604"/>
    </location>
</feature>
<feature type="domain" description="C2H2-type" evidence="12">
    <location>
        <begin position="113"/>
        <end position="140"/>
    </location>
</feature>
<feature type="domain" description="C2H2-type" evidence="12">
    <location>
        <begin position="431"/>
        <end position="458"/>
    </location>
</feature>
<evidence type="ECO:0000256" key="7">
    <source>
        <dbReference type="ARBA" id="ARBA00023163"/>
    </source>
</evidence>
<dbReference type="FunFam" id="3.30.160.60:FF:000100">
    <property type="entry name" value="Zinc finger 45-like"/>
    <property type="match status" value="2"/>
</dbReference>
<keyword evidence="6" id="KW-0805">Transcription regulation</keyword>
<dbReference type="PANTHER" id="PTHR47772:SF13">
    <property type="entry name" value="GASTRULA ZINC FINGER PROTEIN XLCGF49.1-LIKE-RELATED"/>
    <property type="match status" value="1"/>
</dbReference>
<dbReference type="FunFam" id="3.30.160.60:FF:001927">
    <property type="entry name" value="Zinc finger protein 1184"/>
    <property type="match status" value="1"/>
</dbReference>
<feature type="domain" description="C2H2-type" evidence="12">
    <location>
        <begin position="337"/>
        <end position="359"/>
    </location>
</feature>
<organism evidence="13 14">
    <name type="scientific">Elysia chlorotica</name>
    <name type="common">Eastern emerald elysia</name>
    <name type="synonym">Sea slug</name>
    <dbReference type="NCBI Taxonomy" id="188477"/>
    <lineage>
        <taxon>Eukaryota</taxon>
        <taxon>Metazoa</taxon>
        <taxon>Spiralia</taxon>
        <taxon>Lophotrochozoa</taxon>
        <taxon>Mollusca</taxon>
        <taxon>Gastropoda</taxon>
        <taxon>Heterobranchia</taxon>
        <taxon>Euthyneura</taxon>
        <taxon>Panpulmonata</taxon>
        <taxon>Sacoglossa</taxon>
        <taxon>Placobranchoidea</taxon>
        <taxon>Plakobranchidae</taxon>
        <taxon>Elysia</taxon>
    </lineage>
</organism>
<dbReference type="FunFam" id="3.30.160.60:FF:000145">
    <property type="entry name" value="Zinc finger protein 574"/>
    <property type="match status" value="3"/>
</dbReference>
<sequence length="604" mass="67239">TCDICDKVCVDSASYKRHMKGHSSDRSFQCEICSKAFIDACGLKRHMKIHVDDRPFACDLCFKSFIDRPSLTRHQQTHIDRPRMFSCQTCGKAFTDKHGLTRHERTHTGLRPFECGVCGKTFSESGSFKRHEKIHTGIRKFSCIVCGKRFLEKQSLLRHQRIVCGVTEDTTKNGSPLSLGRTEHPMASSNLNSSSSNGSGENGNLLNSNTSSLMSQETNSVSSVESNPPSNNHSGGRRRGRAPKKAPGKPQEGPSLQSLMQKDPNLYAGISDLVESIDSYEQMLGLLRKHQSKGCLLSELQVPASFMVPCPQCNRVFATTEMQVEHEAAIHKGELRFECDICLKRFSEAFNLKRHRRLHMAVCTGCDREFKDVKLLAEHQRTECLATAGGGDSGLVVTKEDSFPCPECGREYTTRANLERHKKFHSSLKPHVCELCPKRFTEAFKLKRHMKVHSETKPHVCSNCNKGFSNAQGLRQHLHKTRCLKKPAPATPLSPPGVVAVHPQPGLEPPPPSTPVQSPLPISGSSASGFPCQVCGKAFQKKFLLVRHMNVHSVDRPYICGQCGKAYKDTSSLKRHCLVHRGVKDCVCPDCGKAFFYSDSLKRH</sequence>
<evidence type="ECO:0000256" key="2">
    <source>
        <dbReference type="ARBA" id="ARBA00022723"/>
    </source>
</evidence>
<dbReference type="Gene3D" id="3.30.160.60">
    <property type="entry name" value="Classic Zinc Finger"/>
    <property type="match status" value="11"/>
</dbReference>
<keyword evidence="5" id="KW-0862">Zinc</keyword>
<keyword evidence="3" id="KW-0677">Repeat</keyword>
<dbReference type="PROSITE" id="PS00028">
    <property type="entry name" value="ZINC_FINGER_C2H2_1"/>
    <property type="match status" value="11"/>
</dbReference>
<comment type="subcellular location">
    <subcellularLocation>
        <location evidence="1">Nucleus</location>
    </subcellularLocation>
</comment>
<feature type="domain" description="C2H2-type" evidence="12">
    <location>
        <begin position="141"/>
        <end position="168"/>
    </location>
</feature>
<dbReference type="GO" id="GO:0008270">
    <property type="term" value="F:zinc ion binding"/>
    <property type="evidence" value="ECO:0007669"/>
    <property type="project" value="UniProtKB-KW"/>
</dbReference>
<evidence type="ECO:0000259" key="12">
    <source>
        <dbReference type="PROSITE" id="PS50157"/>
    </source>
</evidence>
<evidence type="ECO:0000256" key="10">
    <source>
        <dbReference type="PROSITE-ProRule" id="PRU00042"/>
    </source>
</evidence>
<feature type="non-terminal residue" evidence="13">
    <location>
        <position position="1"/>
    </location>
</feature>
<proteinExistence type="predicted"/>
<dbReference type="SMART" id="SM00355">
    <property type="entry name" value="ZnF_C2H2"/>
    <property type="match status" value="14"/>
</dbReference>
<feature type="domain" description="C2H2-type" evidence="12">
    <location>
        <begin position="85"/>
        <end position="112"/>
    </location>
</feature>
<accession>A0A433SJE1</accession>
<evidence type="ECO:0000256" key="5">
    <source>
        <dbReference type="ARBA" id="ARBA00022833"/>
    </source>
</evidence>
<dbReference type="AlphaFoldDB" id="A0A433SJE1"/>
<evidence type="ECO:0000256" key="6">
    <source>
        <dbReference type="ARBA" id="ARBA00023015"/>
    </source>
</evidence>
<gene>
    <name evidence="13" type="ORF">EGW08_023060</name>
</gene>
<dbReference type="InterPro" id="IPR036236">
    <property type="entry name" value="Znf_C2H2_sf"/>
</dbReference>
<comment type="caution">
    <text evidence="13">The sequence shown here is derived from an EMBL/GenBank/DDBJ whole genome shotgun (WGS) entry which is preliminary data.</text>
</comment>
<feature type="domain" description="C2H2-type" evidence="12">
    <location>
        <begin position="558"/>
        <end position="585"/>
    </location>
</feature>
<dbReference type="PANTHER" id="PTHR47772">
    <property type="entry name" value="ZINC FINGER PROTEIN 200"/>
    <property type="match status" value="1"/>
</dbReference>
<feature type="domain" description="C2H2-type" evidence="12">
    <location>
        <begin position="586"/>
        <end position="604"/>
    </location>
</feature>
<dbReference type="OrthoDB" id="8922241at2759"/>
<evidence type="ECO:0000256" key="8">
    <source>
        <dbReference type="ARBA" id="ARBA00023242"/>
    </source>
</evidence>
<evidence type="ECO:0000256" key="4">
    <source>
        <dbReference type="ARBA" id="ARBA00022771"/>
    </source>
</evidence>
<dbReference type="EMBL" id="RQTK01001794">
    <property type="protein sequence ID" value="RUS69179.1"/>
    <property type="molecule type" value="Genomic_DNA"/>
</dbReference>
<dbReference type="PROSITE" id="PS50157">
    <property type="entry name" value="ZINC_FINGER_C2H2_2"/>
    <property type="match status" value="14"/>
</dbReference>
<feature type="compositionally biased region" description="Basic residues" evidence="11">
    <location>
        <begin position="235"/>
        <end position="247"/>
    </location>
</feature>
<dbReference type="InterPro" id="IPR050636">
    <property type="entry name" value="C2H2-ZF_domain-containing"/>
</dbReference>
<evidence type="ECO:0000256" key="1">
    <source>
        <dbReference type="ARBA" id="ARBA00004123"/>
    </source>
</evidence>
<dbReference type="STRING" id="188477.A0A433SJE1"/>
<dbReference type="GO" id="GO:0005634">
    <property type="term" value="C:nucleus"/>
    <property type="evidence" value="ECO:0007669"/>
    <property type="project" value="UniProtKB-SubCell"/>
</dbReference>
<feature type="domain" description="C2H2-type" evidence="12">
    <location>
        <begin position="403"/>
        <end position="430"/>
    </location>
</feature>